<evidence type="ECO:0000256" key="2">
    <source>
        <dbReference type="ARBA" id="ARBA00022649"/>
    </source>
</evidence>
<evidence type="ECO:0000256" key="1">
    <source>
        <dbReference type="ARBA" id="ARBA00007521"/>
    </source>
</evidence>
<evidence type="ECO:0000313" key="5">
    <source>
        <dbReference type="Proteomes" id="UP000049828"/>
    </source>
</evidence>
<keyword evidence="4" id="KW-0238">DNA-binding</keyword>
<keyword evidence="3" id="KW-0540">Nuclease</keyword>
<protein>
    <recommendedName>
        <fullName evidence="3">mRNA interferase</fullName>
        <ecNumber evidence="3">3.1.-.-</ecNumber>
    </recommendedName>
</protein>
<dbReference type="GO" id="GO:0016787">
    <property type="term" value="F:hydrolase activity"/>
    <property type="evidence" value="ECO:0007669"/>
    <property type="project" value="UniProtKB-KW"/>
</dbReference>
<accession>A0A0M6WQK1</accession>
<proteinExistence type="inferred from homology"/>
<dbReference type="SUPFAM" id="SSF50118">
    <property type="entry name" value="Cell growth inhibitor/plasmid maintenance toxic component"/>
    <property type="match status" value="1"/>
</dbReference>
<dbReference type="GO" id="GO:0006402">
    <property type="term" value="P:mRNA catabolic process"/>
    <property type="evidence" value="ECO:0007669"/>
    <property type="project" value="TreeGrafter"/>
</dbReference>
<dbReference type="GO" id="GO:0003677">
    <property type="term" value="F:DNA binding"/>
    <property type="evidence" value="ECO:0007669"/>
    <property type="project" value="UniProtKB-KW"/>
</dbReference>
<dbReference type="PANTHER" id="PTHR33988:SF2">
    <property type="entry name" value="ENDORIBONUCLEASE MAZF"/>
    <property type="match status" value="1"/>
</dbReference>
<dbReference type="GO" id="GO:0004521">
    <property type="term" value="F:RNA endonuclease activity"/>
    <property type="evidence" value="ECO:0007669"/>
    <property type="project" value="TreeGrafter"/>
</dbReference>
<organism evidence="4 5">
    <name type="scientific">Roseburia inulinivorans</name>
    <dbReference type="NCBI Taxonomy" id="360807"/>
    <lineage>
        <taxon>Bacteria</taxon>
        <taxon>Bacillati</taxon>
        <taxon>Bacillota</taxon>
        <taxon>Clostridia</taxon>
        <taxon>Lachnospirales</taxon>
        <taxon>Lachnospiraceae</taxon>
        <taxon>Roseburia</taxon>
    </lineage>
</organism>
<evidence type="ECO:0000256" key="3">
    <source>
        <dbReference type="PIRNR" id="PIRNR033490"/>
    </source>
</evidence>
<dbReference type="EC" id="3.1.-.-" evidence="3"/>
<dbReference type="AlphaFoldDB" id="A0A0M6WQK1"/>
<sequence length="135" mass="14903">MTIRRGDILWADLGMFPTTSVQGGVRPVIVVSNNKANTYSSVITVVPLTSRIYKKRYLPTHVFISKYDMTGIRKGSLALAEQVMSISTKCIIEKCGRVNKWSLDRVLKAVQIQMGMEGEGHDGRGIQKLSGAGFQ</sequence>
<dbReference type="InterPro" id="IPR003477">
    <property type="entry name" value="PemK-like"/>
</dbReference>
<evidence type="ECO:0000313" key="4">
    <source>
        <dbReference type="EMBL" id="CRL39876.1"/>
    </source>
</evidence>
<gene>
    <name evidence="4" type="ORF">RIL183_04261</name>
</gene>
<keyword evidence="5" id="KW-1185">Reference proteome</keyword>
<keyword evidence="3" id="KW-0255">Endonuclease</keyword>
<dbReference type="GO" id="GO:0016075">
    <property type="term" value="P:rRNA catabolic process"/>
    <property type="evidence" value="ECO:0007669"/>
    <property type="project" value="TreeGrafter"/>
</dbReference>
<comment type="function">
    <text evidence="3">Toxic component of a type II toxin-antitoxin (TA) system.</text>
</comment>
<comment type="similarity">
    <text evidence="1 3">Belongs to the PemK/MazF family.</text>
</comment>
<dbReference type="InterPro" id="IPR011067">
    <property type="entry name" value="Plasmid_toxin/cell-grow_inhib"/>
</dbReference>
<keyword evidence="2" id="KW-1277">Toxin-antitoxin system</keyword>
<name>A0A0M6WQK1_9FIRM</name>
<dbReference type="Gene3D" id="2.30.30.110">
    <property type="match status" value="1"/>
</dbReference>
<dbReference type="EMBL" id="CVRS01000080">
    <property type="protein sequence ID" value="CRL39876.1"/>
    <property type="molecule type" value="Genomic_DNA"/>
</dbReference>
<dbReference type="Proteomes" id="UP000049828">
    <property type="component" value="Unassembled WGS sequence"/>
</dbReference>
<reference evidence="5" key="1">
    <citation type="submission" date="2015-05" db="EMBL/GenBank/DDBJ databases">
        <authorList>
            <consortium name="Pathogen Informatics"/>
        </authorList>
    </citation>
    <scope>NUCLEOTIDE SEQUENCE [LARGE SCALE GENOMIC DNA]</scope>
    <source>
        <strain evidence="5">L1-83</strain>
    </source>
</reference>
<dbReference type="Pfam" id="PF02452">
    <property type="entry name" value="PemK_toxin"/>
    <property type="match status" value="1"/>
</dbReference>
<dbReference type="PIRSF" id="PIRSF033490">
    <property type="entry name" value="MazF"/>
    <property type="match status" value="1"/>
</dbReference>
<dbReference type="OrthoDB" id="9808744at2"/>
<dbReference type="RefSeq" id="WP_055039877.1">
    <property type="nucleotide sequence ID" value="NZ_CVRS01000080.1"/>
</dbReference>
<dbReference type="PANTHER" id="PTHR33988">
    <property type="entry name" value="ENDORIBONUCLEASE MAZF-RELATED"/>
    <property type="match status" value="1"/>
</dbReference>
<keyword evidence="3" id="KW-0378">Hydrolase</keyword>